<dbReference type="NCBIfam" id="TIGR02937">
    <property type="entry name" value="sigma70-ECF"/>
    <property type="match status" value="1"/>
</dbReference>
<proteinExistence type="predicted"/>
<dbReference type="Proteomes" id="UP000536179">
    <property type="component" value="Unassembled WGS sequence"/>
</dbReference>
<dbReference type="InterPro" id="IPR013249">
    <property type="entry name" value="RNA_pol_sigma70_r4_t2"/>
</dbReference>
<dbReference type="NCBIfam" id="TIGR02984">
    <property type="entry name" value="Sig-70_plancto1"/>
    <property type="match status" value="1"/>
</dbReference>
<dbReference type="GO" id="GO:0016987">
    <property type="term" value="F:sigma factor activity"/>
    <property type="evidence" value="ECO:0007669"/>
    <property type="project" value="UniProtKB-KW"/>
</dbReference>
<dbReference type="PANTHER" id="PTHR30385">
    <property type="entry name" value="SIGMA FACTOR F FLAGELLAR"/>
    <property type="match status" value="1"/>
</dbReference>
<dbReference type="RefSeq" id="WP_184303776.1">
    <property type="nucleotide sequence ID" value="NZ_JACHXU010000004.1"/>
</dbReference>
<keyword evidence="4" id="KW-0804">Transcription</keyword>
<evidence type="ECO:0000313" key="7">
    <source>
        <dbReference type="Proteomes" id="UP000536179"/>
    </source>
</evidence>
<gene>
    <name evidence="6" type="ORF">FHS27_001643</name>
</gene>
<dbReference type="EMBL" id="JACHXU010000004">
    <property type="protein sequence ID" value="MBB3205839.1"/>
    <property type="molecule type" value="Genomic_DNA"/>
</dbReference>
<keyword evidence="7" id="KW-1185">Reference proteome</keyword>
<dbReference type="InterPro" id="IPR013325">
    <property type="entry name" value="RNA_pol_sigma_r2"/>
</dbReference>
<dbReference type="PANTHER" id="PTHR30385:SF8">
    <property type="entry name" value="RNA POLYMERASE SIGMA-E FACTOR"/>
    <property type="match status" value="1"/>
</dbReference>
<organism evidence="6 7">
    <name type="scientific">Aporhodopirellula rubra</name>
    <dbReference type="NCBI Taxonomy" id="980271"/>
    <lineage>
        <taxon>Bacteria</taxon>
        <taxon>Pseudomonadati</taxon>
        <taxon>Planctomycetota</taxon>
        <taxon>Planctomycetia</taxon>
        <taxon>Pirellulales</taxon>
        <taxon>Pirellulaceae</taxon>
        <taxon>Aporhodopirellula</taxon>
    </lineage>
</organism>
<keyword evidence="1" id="KW-0805">Transcription regulation</keyword>
<dbReference type="Gene3D" id="1.10.1740.10">
    <property type="match status" value="1"/>
</dbReference>
<dbReference type="CDD" id="cd06171">
    <property type="entry name" value="Sigma70_r4"/>
    <property type="match status" value="1"/>
</dbReference>
<evidence type="ECO:0000313" key="6">
    <source>
        <dbReference type="EMBL" id="MBB3205839.1"/>
    </source>
</evidence>
<name>A0A7W5H4Y1_9BACT</name>
<dbReference type="SUPFAM" id="SSF88659">
    <property type="entry name" value="Sigma3 and sigma4 domains of RNA polymerase sigma factors"/>
    <property type="match status" value="1"/>
</dbReference>
<evidence type="ECO:0000259" key="5">
    <source>
        <dbReference type="Pfam" id="PF08281"/>
    </source>
</evidence>
<protein>
    <submittedName>
        <fullName evidence="6">RNA polymerase sigma-70 factor (ECF subfamily)</fullName>
    </submittedName>
</protein>
<evidence type="ECO:0000256" key="2">
    <source>
        <dbReference type="ARBA" id="ARBA00023082"/>
    </source>
</evidence>
<dbReference type="Gene3D" id="1.10.10.10">
    <property type="entry name" value="Winged helix-like DNA-binding domain superfamily/Winged helix DNA-binding domain"/>
    <property type="match status" value="1"/>
</dbReference>
<dbReference type="InterPro" id="IPR036388">
    <property type="entry name" value="WH-like_DNA-bd_sf"/>
</dbReference>
<evidence type="ECO:0000256" key="4">
    <source>
        <dbReference type="ARBA" id="ARBA00023163"/>
    </source>
</evidence>
<accession>A0A7W5H4Y1</accession>
<evidence type="ECO:0000256" key="3">
    <source>
        <dbReference type="ARBA" id="ARBA00023125"/>
    </source>
</evidence>
<dbReference type="InterPro" id="IPR014284">
    <property type="entry name" value="RNA_pol_sigma-70_dom"/>
</dbReference>
<keyword evidence="2" id="KW-0731">Sigma factor</keyword>
<evidence type="ECO:0000256" key="1">
    <source>
        <dbReference type="ARBA" id="ARBA00023015"/>
    </source>
</evidence>
<dbReference type="Pfam" id="PF08281">
    <property type="entry name" value="Sigma70_r4_2"/>
    <property type="match status" value="1"/>
</dbReference>
<feature type="domain" description="RNA polymerase sigma factor 70 region 4 type 2" evidence="5">
    <location>
        <begin position="150"/>
        <end position="200"/>
    </location>
</feature>
<comment type="caution">
    <text evidence="6">The sequence shown here is derived from an EMBL/GenBank/DDBJ whole genome shotgun (WGS) entry which is preliminary data.</text>
</comment>
<sequence length="210" mass="23870">MNETEQRRATQLLQLARNGDAESLETLLASYIGYLKVLSHSQLDPRVRGRLSASDLVQESLLEAHRDFTKFAGTTTAEFTGWLRKILVNNAARAVETHLLAAKRDYRREYSLDLLRQAADESHARLNSMTAVHRRGPASEAEHQEDLTVLSNAIEKLSTEYREVIVLRHVEGLTFADIAIRMNRSAGASRMLWMRAIEKLREAMSNENHE</sequence>
<dbReference type="GO" id="GO:0006352">
    <property type="term" value="P:DNA-templated transcription initiation"/>
    <property type="evidence" value="ECO:0007669"/>
    <property type="project" value="InterPro"/>
</dbReference>
<dbReference type="GO" id="GO:0003677">
    <property type="term" value="F:DNA binding"/>
    <property type="evidence" value="ECO:0007669"/>
    <property type="project" value="UniProtKB-KW"/>
</dbReference>
<dbReference type="SUPFAM" id="SSF88946">
    <property type="entry name" value="Sigma2 domain of RNA polymerase sigma factors"/>
    <property type="match status" value="1"/>
</dbReference>
<reference evidence="6 7" key="1">
    <citation type="submission" date="2020-08" db="EMBL/GenBank/DDBJ databases">
        <title>Genomic Encyclopedia of Type Strains, Phase III (KMG-III): the genomes of soil and plant-associated and newly described type strains.</title>
        <authorList>
            <person name="Whitman W."/>
        </authorList>
    </citation>
    <scope>NUCLEOTIDE SEQUENCE [LARGE SCALE GENOMIC DNA]</scope>
    <source>
        <strain evidence="6 7">CECT 8075</strain>
    </source>
</reference>
<dbReference type="AlphaFoldDB" id="A0A7W5H4Y1"/>
<dbReference type="InterPro" id="IPR014326">
    <property type="entry name" value="RNA_pol_sigma-70_Plancto"/>
</dbReference>
<dbReference type="InterPro" id="IPR013324">
    <property type="entry name" value="RNA_pol_sigma_r3/r4-like"/>
</dbReference>
<keyword evidence="3" id="KW-0238">DNA-binding</keyword>